<keyword evidence="5" id="KW-1185">Reference proteome</keyword>
<evidence type="ECO:0000313" key="4">
    <source>
        <dbReference type="EMBL" id="RJE85988.1"/>
    </source>
</evidence>
<dbReference type="AlphaFoldDB" id="A0A418SYH1"/>
<feature type="transmembrane region" description="Helical" evidence="1">
    <location>
        <begin position="28"/>
        <end position="52"/>
    </location>
</feature>
<evidence type="ECO:0008006" key="6">
    <source>
        <dbReference type="Google" id="ProtNLM"/>
    </source>
</evidence>
<feature type="domain" description="Alpha/beta-hydrolase N-terminal" evidence="3">
    <location>
        <begin position="18"/>
        <end position="225"/>
    </location>
</feature>
<gene>
    <name evidence="4" type="ORF">D3P04_09310</name>
</gene>
<feature type="transmembrane region" description="Helical" evidence="1">
    <location>
        <begin position="109"/>
        <end position="136"/>
    </location>
</feature>
<name>A0A418SYH1_9RHOB</name>
<dbReference type="InterPro" id="IPR027787">
    <property type="entry name" value="Alpha/beta-hydrolase_catalytic"/>
</dbReference>
<dbReference type="InterPro" id="IPR029058">
    <property type="entry name" value="AB_hydrolase_fold"/>
</dbReference>
<dbReference type="Pfam" id="PF15420">
    <property type="entry name" value="Abhydrolase_9_N"/>
    <property type="match status" value="1"/>
</dbReference>
<evidence type="ECO:0000259" key="3">
    <source>
        <dbReference type="Pfam" id="PF15420"/>
    </source>
</evidence>
<evidence type="ECO:0000313" key="5">
    <source>
        <dbReference type="Proteomes" id="UP000284202"/>
    </source>
</evidence>
<sequence>MVPVLPLLVGLLLAAASLTPSLIPRGTFFQGVLAGASMAMGHMLTQFVLALWRSLEIPVLRGRWAVAAHMLVALPVLATLFFCIAHARGWQNGLRERMGLPELEVANTLQTAVVALAVFLVLYVIGLLIQGLFNLLRRRLARHIPVRSANVLGLLLCAILVLIVTRDGMVNAGLRMADRSYAAAQYLTHPETPPPAEPWKPGSSESPISWELMGRPGRNFVLNGPSAQAIAAFNGRPAKEPLRIYVGLAQDSDPQVRAGLALQEMQRVGAFERKVLVVSSPTGTGWMDPASYDALEYMHDGDVATVAVQYSYLQSPLALIFETDSGLDQAEALMRLVYEHWAAMPDNRRPRLYMHGISLGSWSSMHAFNVFQMMNEPIDGALWAGPPFPSTLWNQANAAREAGSPFVLPTVDDGRVIRYSSQYATPLRSGRDWGRMRVLFMQYASDPIVFYSPTALWREPVWMREAKAPDVSPELSFTPIVTQLQLTVDLLRSTSTPPGYGHNYHVRDYIDAWSAVTEPEGWDETAAERLKAHCGHGELVGCENGS</sequence>
<organism evidence="4 5">
    <name type="scientific">Paracoccus onubensis</name>
    <dbReference type="NCBI Taxonomy" id="1675788"/>
    <lineage>
        <taxon>Bacteria</taxon>
        <taxon>Pseudomonadati</taxon>
        <taxon>Pseudomonadota</taxon>
        <taxon>Alphaproteobacteria</taxon>
        <taxon>Rhodobacterales</taxon>
        <taxon>Paracoccaceae</taxon>
        <taxon>Paracoccus</taxon>
    </lineage>
</organism>
<evidence type="ECO:0000259" key="2">
    <source>
        <dbReference type="Pfam" id="PF10081"/>
    </source>
</evidence>
<feature type="transmembrane region" description="Helical" evidence="1">
    <location>
        <begin position="64"/>
        <end position="89"/>
    </location>
</feature>
<keyword evidence="1" id="KW-0472">Membrane</keyword>
<reference evidence="5" key="1">
    <citation type="submission" date="2018-09" db="EMBL/GenBank/DDBJ databases">
        <title>Acidovorax cavernicola nov. sp. isolated from Gruta de las Maravillas (Aracena, Spain).</title>
        <authorList>
            <person name="Jurado V."/>
            <person name="Gutierrez-Patricio S."/>
            <person name="Gonzalez-Pimentel J.L."/>
            <person name="Miller A.Z."/>
            <person name="Laiz L."/>
            <person name="Saiz-Jimenez C."/>
        </authorList>
    </citation>
    <scope>NUCLEOTIDE SEQUENCE [LARGE SCALE GENOMIC DNA]</scope>
    <source>
        <strain evidence="5">1011MAR3C25</strain>
    </source>
</reference>
<evidence type="ECO:0000256" key="1">
    <source>
        <dbReference type="SAM" id="Phobius"/>
    </source>
</evidence>
<proteinExistence type="predicted"/>
<feature type="transmembrane region" description="Helical" evidence="1">
    <location>
        <begin position="148"/>
        <end position="165"/>
    </location>
</feature>
<dbReference type="Proteomes" id="UP000284202">
    <property type="component" value="Unassembled WGS sequence"/>
</dbReference>
<feature type="domain" description="Alpha/beta-hydrolase catalytic" evidence="2">
    <location>
        <begin position="242"/>
        <end position="530"/>
    </location>
</feature>
<protein>
    <recommendedName>
        <fullName evidence="6">Alpha/beta-hydrolase family protein</fullName>
    </recommendedName>
</protein>
<keyword evidence="1" id="KW-1133">Transmembrane helix</keyword>
<dbReference type="InterPro" id="IPR012037">
    <property type="entry name" value="Alpha/beta-hydrolase_fam"/>
</dbReference>
<accession>A0A418SYH1</accession>
<dbReference type="Pfam" id="PF10081">
    <property type="entry name" value="Abhydrolase_9"/>
    <property type="match status" value="1"/>
</dbReference>
<keyword evidence="1" id="KW-0812">Transmembrane</keyword>
<dbReference type="InterPro" id="IPR027788">
    <property type="entry name" value="Alpha/beta-hydrolase_N_dom"/>
</dbReference>
<dbReference type="PIRSF" id="PIRSF007542">
    <property type="entry name" value="UCP007542"/>
    <property type="match status" value="1"/>
</dbReference>
<dbReference type="SUPFAM" id="SSF53474">
    <property type="entry name" value="alpha/beta-Hydrolases"/>
    <property type="match status" value="1"/>
</dbReference>
<dbReference type="OrthoDB" id="4397445at2"/>
<dbReference type="EMBL" id="QZCG01000005">
    <property type="protein sequence ID" value="RJE85988.1"/>
    <property type="molecule type" value="Genomic_DNA"/>
</dbReference>
<comment type="caution">
    <text evidence="4">The sequence shown here is derived from an EMBL/GenBank/DDBJ whole genome shotgun (WGS) entry which is preliminary data.</text>
</comment>